<evidence type="ECO:0000256" key="12">
    <source>
        <dbReference type="ARBA" id="ARBA00023136"/>
    </source>
</evidence>
<feature type="non-terminal residue" evidence="17">
    <location>
        <position position="523"/>
    </location>
</feature>
<evidence type="ECO:0000256" key="6">
    <source>
        <dbReference type="ARBA" id="ARBA00022692"/>
    </source>
</evidence>
<organism evidence="17 18">
    <name type="scientific">Drosophila gunungcola</name>
    <name type="common">fruit fly</name>
    <dbReference type="NCBI Taxonomy" id="103775"/>
    <lineage>
        <taxon>Eukaryota</taxon>
        <taxon>Metazoa</taxon>
        <taxon>Ecdysozoa</taxon>
        <taxon>Arthropoda</taxon>
        <taxon>Hexapoda</taxon>
        <taxon>Insecta</taxon>
        <taxon>Pterygota</taxon>
        <taxon>Neoptera</taxon>
        <taxon>Endopterygota</taxon>
        <taxon>Diptera</taxon>
        <taxon>Brachycera</taxon>
        <taxon>Muscomorpha</taxon>
        <taxon>Ephydroidea</taxon>
        <taxon>Drosophilidae</taxon>
        <taxon>Drosophila</taxon>
        <taxon>Sophophora</taxon>
    </lineage>
</organism>
<keyword evidence="12" id="KW-0472">Membrane</keyword>
<dbReference type="GO" id="GO:0004842">
    <property type="term" value="F:ubiquitin-protein transferase activity"/>
    <property type="evidence" value="ECO:0007669"/>
    <property type="project" value="TreeGrafter"/>
</dbReference>
<dbReference type="InterPro" id="IPR013083">
    <property type="entry name" value="Znf_RING/FYVE/PHD"/>
</dbReference>
<dbReference type="GO" id="GO:0016558">
    <property type="term" value="P:protein import into peroxisome matrix"/>
    <property type="evidence" value="ECO:0007669"/>
    <property type="project" value="InterPro"/>
</dbReference>
<dbReference type="Proteomes" id="UP001059596">
    <property type="component" value="Unassembled WGS sequence"/>
</dbReference>
<evidence type="ECO:0000256" key="5">
    <source>
        <dbReference type="ARBA" id="ARBA00022448"/>
    </source>
</evidence>
<sequence length="523" mass="59872">NLQNVPSIFEISAAETLDNLIYPALSKIFDYFGLRLDFKLWGSLRIQEELSPLLTWLLQYLYLRKRASSFGESFYGLQRTSRIARHEDTNPWEQRLLSAFHAFHAAKAVHTFLYLIKYASSHSPIFKSLGLTLRYPSEPPKEDQWTYLVLKMLEVLAFFLQFRRKVGGTLLNPGAMPRKELPPEVQKTLPKRGECPVCLLPIQTPTACSVSGFVFCWKCIVSHMKEHGCCPVTQYPISLDDLVPMTILGKLRGEITDQEKVPLPMNLNDEALMHHGSLIAPKVAYSDNEADAESMVFNRPQHHCLKSFLLFLIAVVVMLLEDSMEMARVYPRSDGPFALNWRSLMPDFGPPMTNSGSLDDNYFREDIELDGDSDEEGYARVDVPDFKDGRRGRFMHDFKENQCFIMPLDRDTTLPPTSFADLMKKMSTGYYNIDTERVRRQMRVVTPRITDLSLFSERIANECYDMKVYMMEKFVSGISKRSADPLPDSGKYAEFMGKGVIEYDLANIAEVEAYEANEANQRA</sequence>
<keyword evidence="10" id="KW-0653">Protein transport</keyword>
<dbReference type="CDD" id="cd16451">
    <property type="entry name" value="mRING_PEX12"/>
    <property type="match status" value="1"/>
</dbReference>
<keyword evidence="11" id="KW-1133">Transmembrane helix</keyword>
<dbReference type="InterPro" id="IPR017375">
    <property type="entry name" value="PEX12"/>
</dbReference>
<dbReference type="PANTHER" id="PTHR12888">
    <property type="entry name" value="PEROXISOME ASSEMBLY PROTEIN 12 PEROXIN-12"/>
    <property type="match status" value="1"/>
</dbReference>
<dbReference type="GO" id="GO:0008270">
    <property type="term" value="F:zinc ion binding"/>
    <property type="evidence" value="ECO:0007669"/>
    <property type="project" value="UniProtKB-KW"/>
</dbReference>
<proteinExistence type="inferred from homology"/>
<keyword evidence="18" id="KW-1185">Reference proteome</keyword>
<keyword evidence="9" id="KW-0862">Zinc</keyword>
<dbReference type="PROSITE" id="PS50869">
    <property type="entry name" value="BRICHOS"/>
    <property type="match status" value="1"/>
</dbReference>
<comment type="caution">
    <text evidence="17">The sequence shown here is derived from an EMBL/GenBank/DDBJ whole genome shotgun (WGS) entry which is preliminary data.</text>
</comment>
<keyword evidence="5" id="KW-0813">Transport</keyword>
<evidence type="ECO:0000256" key="10">
    <source>
        <dbReference type="ARBA" id="ARBA00022927"/>
    </source>
</evidence>
<evidence type="ECO:0000256" key="15">
    <source>
        <dbReference type="ARBA" id="ARBA00029692"/>
    </source>
</evidence>
<evidence type="ECO:0000256" key="1">
    <source>
        <dbReference type="ARBA" id="ARBA00004585"/>
    </source>
</evidence>
<evidence type="ECO:0000256" key="2">
    <source>
        <dbReference type="ARBA" id="ARBA00004906"/>
    </source>
</evidence>
<evidence type="ECO:0000259" key="16">
    <source>
        <dbReference type="PROSITE" id="PS50869"/>
    </source>
</evidence>
<protein>
    <recommendedName>
        <fullName evidence="4">Peroxisome assembly protein 12</fullName>
    </recommendedName>
    <alternativeName>
        <fullName evidence="15">Peroxin-12</fullName>
    </alternativeName>
</protein>
<comment type="subcellular location">
    <subcellularLocation>
        <location evidence="1">Peroxisome membrane</location>
        <topology evidence="1">Multi-pass membrane protein</topology>
    </subcellularLocation>
</comment>
<evidence type="ECO:0000313" key="17">
    <source>
        <dbReference type="EMBL" id="KAI8035405.1"/>
    </source>
</evidence>
<evidence type="ECO:0000256" key="4">
    <source>
        <dbReference type="ARBA" id="ARBA00018980"/>
    </source>
</evidence>
<dbReference type="Gene3D" id="3.30.40.10">
    <property type="entry name" value="Zinc/RING finger domain, C3HC4 (zinc finger)"/>
    <property type="match status" value="1"/>
</dbReference>
<keyword evidence="14" id="KW-1015">Disulfide bond</keyword>
<dbReference type="InterPro" id="IPR006845">
    <property type="entry name" value="Pex_N"/>
</dbReference>
<keyword evidence="6" id="KW-0812">Transmembrane</keyword>
<keyword evidence="8" id="KW-0863">Zinc-finger</keyword>
<dbReference type="AlphaFoldDB" id="A0A9Q0BKX7"/>
<dbReference type="GO" id="GO:0005778">
    <property type="term" value="C:peroxisomal membrane"/>
    <property type="evidence" value="ECO:0007669"/>
    <property type="project" value="UniProtKB-SubCell"/>
</dbReference>
<name>A0A9Q0BKX7_9MUSC</name>
<evidence type="ECO:0000256" key="13">
    <source>
        <dbReference type="ARBA" id="ARBA00023140"/>
    </source>
</evidence>
<evidence type="ECO:0000256" key="9">
    <source>
        <dbReference type="ARBA" id="ARBA00022833"/>
    </source>
</evidence>
<evidence type="ECO:0000256" key="8">
    <source>
        <dbReference type="ARBA" id="ARBA00022771"/>
    </source>
</evidence>
<reference evidence="17" key="1">
    <citation type="journal article" date="2023" name="Genome Biol. Evol.">
        <title>Long-read-based Genome Assembly of Drosophila gunungcola Reveals Fewer Chemosensory Genes in Flower-breeding Species.</title>
        <authorList>
            <person name="Negi A."/>
            <person name="Liao B.Y."/>
            <person name="Yeh S.D."/>
        </authorList>
    </citation>
    <scope>NUCLEOTIDE SEQUENCE</scope>
    <source>
        <strain evidence="17">Sukarami</strain>
    </source>
</reference>
<dbReference type="Pfam" id="PF04757">
    <property type="entry name" value="Pex2_Pex12"/>
    <property type="match status" value="1"/>
</dbReference>
<accession>A0A9Q0BKX7</accession>
<dbReference type="InterPro" id="IPR007084">
    <property type="entry name" value="BRICHOS_dom"/>
</dbReference>
<dbReference type="GO" id="GO:0006513">
    <property type="term" value="P:protein monoubiquitination"/>
    <property type="evidence" value="ECO:0007669"/>
    <property type="project" value="TreeGrafter"/>
</dbReference>
<dbReference type="EMBL" id="JAMKOV010000038">
    <property type="protein sequence ID" value="KAI8035405.1"/>
    <property type="molecule type" value="Genomic_DNA"/>
</dbReference>
<evidence type="ECO:0000256" key="11">
    <source>
        <dbReference type="ARBA" id="ARBA00022989"/>
    </source>
</evidence>
<feature type="domain" description="BRICHOS" evidence="16">
    <location>
        <begin position="376"/>
        <end position="471"/>
    </location>
</feature>
<gene>
    <name evidence="17" type="ORF">M5D96_011848</name>
</gene>
<keyword evidence="7" id="KW-0479">Metal-binding</keyword>
<keyword evidence="13" id="KW-0576">Peroxisome</keyword>
<comment type="similarity">
    <text evidence="3">Belongs to the pex2/pex10/pex12 family.</text>
</comment>
<dbReference type="Pfam" id="PF04089">
    <property type="entry name" value="BRICHOS"/>
    <property type="match status" value="1"/>
</dbReference>
<dbReference type="PANTHER" id="PTHR12888:SF0">
    <property type="entry name" value="PEROXISOME ASSEMBLY PROTEIN 12"/>
    <property type="match status" value="1"/>
</dbReference>
<dbReference type="FunFam" id="3.30.40.10:FF:000634">
    <property type="entry name" value="Peroxisome assembly protein 12"/>
    <property type="match status" value="1"/>
</dbReference>
<evidence type="ECO:0000313" key="18">
    <source>
        <dbReference type="Proteomes" id="UP001059596"/>
    </source>
</evidence>
<dbReference type="SUPFAM" id="SSF57850">
    <property type="entry name" value="RING/U-box"/>
    <property type="match status" value="1"/>
</dbReference>
<comment type="pathway">
    <text evidence="2">Protein modification; protein ubiquitination.</text>
</comment>
<evidence type="ECO:0000256" key="14">
    <source>
        <dbReference type="ARBA" id="ARBA00023157"/>
    </source>
</evidence>
<dbReference type="SMART" id="SM01039">
    <property type="entry name" value="BRICHOS"/>
    <property type="match status" value="1"/>
</dbReference>
<evidence type="ECO:0000256" key="7">
    <source>
        <dbReference type="ARBA" id="ARBA00022723"/>
    </source>
</evidence>
<evidence type="ECO:0000256" key="3">
    <source>
        <dbReference type="ARBA" id="ARBA00008704"/>
    </source>
</evidence>
<dbReference type="GO" id="GO:1990429">
    <property type="term" value="C:peroxisomal importomer complex"/>
    <property type="evidence" value="ECO:0007669"/>
    <property type="project" value="TreeGrafter"/>
</dbReference>